<evidence type="ECO:0000313" key="2">
    <source>
        <dbReference type="EMBL" id="GAO46757.1"/>
    </source>
</evidence>
<dbReference type="Gene3D" id="3.10.20.10">
    <property type="match status" value="1"/>
</dbReference>
<organism evidence="2 3">
    <name type="scientific">Saitoella complicata (strain BCRC 22490 / CBS 7301 / JCM 7358 / NBRC 10748 / NRRL Y-17804)</name>
    <dbReference type="NCBI Taxonomy" id="698492"/>
    <lineage>
        <taxon>Eukaryota</taxon>
        <taxon>Fungi</taxon>
        <taxon>Dikarya</taxon>
        <taxon>Ascomycota</taxon>
        <taxon>Taphrinomycotina</taxon>
        <taxon>Taphrinomycotina incertae sedis</taxon>
        <taxon>Saitoella</taxon>
    </lineage>
</organism>
<sequence>MREVNNIWISYFLHRFPGSSSTAANQHLTSRNGPSHRYVLLVVRAQLQYQVIGRKLPSEAEPTPKLFRMRLFAPNRVVAESRFWYFIKKVYKLKKAAGEIVTVNAVCASFTWSSYGAGLCGEVWANRTVCVDRREASPQGQELRCLDPLRLPLRNPQHVQGVPCYVPCRGRRGSLPGHGCPPPCSLQVHPHHPRRRAPEDRGCQASLHPPALVQGPQVPSSPPSPRSGRFGQEALRFPPSCYLGLNCSSAVTGSFCWVPGFRKYLLGLPNKKGVAIGYPGSVPAARSLYTKIELGPSHPCRVTQRSRVTQGWQLIEGSELPNESSELQEVPYHRTRVLRRSRTCYPALSLDTTLRSEPTLSQFVGYRVSPYKSIRSLVHFCSALLLFSGVSTFSRHSPVWRPLIAFTDYEHERQPPVQHLRTYVESFSTTYKIVEAAAELLSSIQPRPF</sequence>
<dbReference type="Proteomes" id="UP000033140">
    <property type="component" value="Unassembled WGS sequence"/>
</dbReference>
<dbReference type="PANTHER" id="PTHR10052">
    <property type="entry name" value="60S RIBOSOMAL PROTEIN L18A"/>
    <property type="match status" value="1"/>
</dbReference>
<dbReference type="FunFam" id="3.10.20.10:FF:000002">
    <property type="entry name" value="60S ribosomal protein L18a"/>
    <property type="match status" value="1"/>
</dbReference>
<keyword evidence="3" id="KW-1185">Reference proteome</keyword>
<feature type="region of interest" description="Disordered" evidence="1">
    <location>
        <begin position="189"/>
        <end position="230"/>
    </location>
</feature>
<comment type="caution">
    <text evidence="2">The sequence shown here is derived from an EMBL/GenBank/DDBJ whole genome shotgun (WGS) entry which is preliminary data.</text>
</comment>
<dbReference type="GO" id="GO:0005840">
    <property type="term" value="C:ribosome"/>
    <property type="evidence" value="ECO:0007669"/>
    <property type="project" value="InterPro"/>
</dbReference>
<dbReference type="InterPro" id="IPR021138">
    <property type="entry name" value="Ribosomal_eL20_eukaryotes"/>
</dbReference>
<protein>
    <submittedName>
        <fullName evidence="2">Uncharacterized protein</fullName>
    </submittedName>
</protein>
<evidence type="ECO:0000313" key="3">
    <source>
        <dbReference type="Proteomes" id="UP000033140"/>
    </source>
</evidence>
<reference evidence="2 3" key="3">
    <citation type="journal article" date="2015" name="Genome Announc.">
        <title>Draft Genome Sequence of the Archiascomycetous Yeast Saitoella complicata.</title>
        <authorList>
            <person name="Yamauchi K."/>
            <person name="Kondo S."/>
            <person name="Hamamoto M."/>
            <person name="Takahashi Y."/>
            <person name="Ogura Y."/>
            <person name="Hayashi T."/>
            <person name="Nishida H."/>
        </authorList>
    </citation>
    <scope>NUCLEOTIDE SEQUENCE [LARGE SCALE GENOMIC DNA]</scope>
    <source>
        <strain evidence="2 3">NRRL Y-17804</strain>
    </source>
</reference>
<dbReference type="AlphaFoldDB" id="A0A0E9NA44"/>
<dbReference type="STRING" id="698492.A0A0E9NA44"/>
<reference evidence="2 3" key="2">
    <citation type="journal article" date="2014" name="J. Gen. Appl. Microbiol.">
        <title>The early diverging ascomycetous budding yeast Saitoella complicata has three histone deacetylases belonging to the Clr6, Hos2, and Rpd3 lineages.</title>
        <authorList>
            <person name="Nishida H."/>
            <person name="Matsumoto T."/>
            <person name="Kondo S."/>
            <person name="Hamamoto M."/>
            <person name="Yoshikawa H."/>
        </authorList>
    </citation>
    <scope>NUCLEOTIDE SEQUENCE [LARGE SCALE GENOMIC DNA]</scope>
    <source>
        <strain evidence="2 3">NRRL Y-17804</strain>
    </source>
</reference>
<name>A0A0E9NA44_SAICN</name>
<dbReference type="GO" id="GO:0006412">
    <property type="term" value="P:translation"/>
    <property type="evidence" value="ECO:0007669"/>
    <property type="project" value="InterPro"/>
</dbReference>
<proteinExistence type="inferred from homology"/>
<accession>A0A0E9NA44</accession>
<evidence type="ECO:0000256" key="1">
    <source>
        <dbReference type="SAM" id="MobiDB-lite"/>
    </source>
</evidence>
<gene>
    <name evidence="2" type="ORF">G7K_0979-t1</name>
</gene>
<dbReference type="InterPro" id="IPR028877">
    <property type="entry name" value="Ribosomal_eL20"/>
</dbReference>
<reference evidence="2 3" key="1">
    <citation type="journal article" date="2011" name="J. Gen. Appl. Microbiol.">
        <title>Draft genome sequencing of the enigmatic yeast Saitoella complicata.</title>
        <authorList>
            <person name="Nishida H."/>
            <person name="Hamamoto M."/>
            <person name="Sugiyama J."/>
        </authorList>
    </citation>
    <scope>NUCLEOTIDE SEQUENCE [LARGE SCALE GENOMIC DNA]</scope>
    <source>
        <strain evidence="2 3">NRRL Y-17804</strain>
    </source>
</reference>
<dbReference type="EMBL" id="BACD03000005">
    <property type="protein sequence ID" value="GAO46757.1"/>
    <property type="molecule type" value="Genomic_DNA"/>
</dbReference>
<dbReference type="HAMAP" id="MF_00273">
    <property type="entry name" value="Ribosomal_eL20"/>
    <property type="match status" value="1"/>
</dbReference>
<dbReference type="GO" id="GO:0003735">
    <property type="term" value="F:structural constituent of ribosome"/>
    <property type="evidence" value="ECO:0007669"/>
    <property type="project" value="InterPro"/>
</dbReference>